<reference evidence="1 2" key="1">
    <citation type="journal article" date="2022" name="bioRxiv">
        <title>Genomics of Preaxostyla Flagellates Illuminates Evolutionary Transitions and the Path Towards Mitochondrial Loss.</title>
        <authorList>
            <person name="Novak L.V.F."/>
            <person name="Treitli S.C."/>
            <person name="Pyrih J."/>
            <person name="Halakuc P."/>
            <person name="Pipaliya S.V."/>
            <person name="Vacek V."/>
            <person name="Brzon O."/>
            <person name="Soukal P."/>
            <person name="Eme L."/>
            <person name="Dacks J.B."/>
            <person name="Karnkowska A."/>
            <person name="Elias M."/>
            <person name="Hampl V."/>
        </authorList>
    </citation>
    <scope>NUCLEOTIDE SEQUENCE [LARGE SCALE GENOMIC DNA]</scope>
    <source>
        <strain evidence="1">NAU3</strain>
        <tissue evidence="1">Gut</tissue>
    </source>
</reference>
<organism evidence="1 2">
    <name type="scientific">Blattamonas nauphoetae</name>
    <dbReference type="NCBI Taxonomy" id="2049346"/>
    <lineage>
        <taxon>Eukaryota</taxon>
        <taxon>Metamonada</taxon>
        <taxon>Preaxostyla</taxon>
        <taxon>Oxymonadida</taxon>
        <taxon>Blattamonas</taxon>
    </lineage>
</organism>
<evidence type="ECO:0000313" key="2">
    <source>
        <dbReference type="Proteomes" id="UP001281761"/>
    </source>
</evidence>
<comment type="caution">
    <text evidence="1">The sequence shown here is derived from an EMBL/GenBank/DDBJ whole genome shotgun (WGS) entry which is preliminary data.</text>
</comment>
<sequence>MERFYQESYKEYRAPYNGRAESRKWVRRSSVIFGTRHTSNFCGCSVAGQGNGSFMPKTYCGLYSFSSA</sequence>
<keyword evidence="2" id="KW-1185">Reference proteome</keyword>
<dbReference type="Proteomes" id="UP001281761">
    <property type="component" value="Unassembled WGS sequence"/>
</dbReference>
<proteinExistence type="predicted"/>
<gene>
    <name evidence="1" type="ORF">BLNAU_534</name>
</gene>
<dbReference type="EMBL" id="JARBJD010000002">
    <property type="protein sequence ID" value="KAK2964617.1"/>
    <property type="molecule type" value="Genomic_DNA"/>
</dbReference>
<name>A0ABQ9YLJ1_9EUKA</name>
<protein>
    <submittedName>
        <fullName evidence="1">Uncharacterized protein</fullName>
    </submittedName>
</protein>
<accession>A0ABQ9YLJ1</accession>
<evidence type="ECO:0000313" key="1">
    <source>
        <dbReference type="EMBL" id="KAK2964617.1"/>
    </source>
</evidence>